<reference evidence="4" key="1">
    <citation type="journal article" date="2019" name="Int. J. Syst. Evol. Microbiol.">
        <title>The Global Catalogue of Microorganisms (GCM) 10K type strain sequencing project: providing services to taxonomists for standard genome sequencing and annotation.</title>
        <authorList>
            <consortium name="The Broad Institute Genomics Platform"/>
            <consortium name="The Broad Institute Genome Sequencing Center for Infectious Disease"/>
            <person name="Wu L."/>
            <person name="Ma J."/>
        </authorList>
    </citation>
    <scope>NUCLEOTIDE SEQUENCE [LARGE SCALE GENOMIC DNA]</scope>
    <source>
        <strain evidence="4">KACC 12649</strain>
    </source>
</reference>
<proteinExistence type="predicted"/>
<comment type="caution">
    <text evidence="3">The sequence shown here is derived from an EMBL/GenBank/DDBJ whole genome shotgun (WGS) entry which is preliminary data.</text>
</comment>
<evidence type="ECO:0000313" key="4">
    <source>
        <dbReference type="Proteomes" id="UP001596050"/>
    </source>
</evidence>
<feature type="compositionally biased region" description="Polar residues" evidence="1">
    <location>
        <begin position="158"/>
        <end position="169"/>
    </location>
</feature>
<feature type="transmembrane region" description="Helical" evidence="2">
    <location>
        <begin position="15"/>
        <end position="36"/>
    </location>
</feature>
<keyword evidence="2" id="KW-0472">Membrane</keyword>
<keyword evidence="2" id="KW-0812">Transmembrane</keyword>
<gene>
    <name evidence="3" type="ORF">ACFPN5_21385</name>
</gene>
<dbReference type="RefSeq" id="WP_379785857.1">
    <property type="nucleotide sequence ID" value="NZ_JBHSMU010000016.1"/>
</dbReference>
<protein>
    <submittedName>
        <fullName evidence="3">Type II secretion system protein</fullName>
    </submittedName>
</protein>
<feature type="region of interest" description="Disordered" evidence="1">
    <location>
        <begin position="157"/>
        <end position="242"/>
    </location>
</feature>
<name>A0ABW0LBZ8_9BURK</name>
<dbReference type="Proteomes" id="UP001596050">
    <property type="component" value="Unassembled WGS sequence"/>
</dbReference>
<evidence type="ECO:0000256" key="2">
    <source>
        <dbReference type="SAM" id="Phobius"/>
    </source>
</evidence>
<feature type="compositionally biased region" description="Acidic residues" evidence="1">
    <location>
        <begin position="214"/>
        <end position="227"/>
    </location>
</feature>
<feature type="compositionally biased region" description="Pro residues" evidence="1">
    <location>
        <begin position="230"/>
        <end position="242"/>
    </location>
</feature>
<evidence type="ECO:0000256" key="1">
    <source>
        <dbReference type="SAM" id="MobiDB-lite"/>
    </source>
</evidence>
<sequence length="242" mass="25560">MNGNLKGRAPRAEAGFTYIGLIVFVTIIGMVGAATLKVGALLQRAEAENELLAIGAEFSAALASYAQATPPGQPAQPLSLEALLRDPRFPSPRRHLRRIFVDPITGSAEWGLVQAAPGTPILGVYSLSQAKPLKVANFDTRFVNFEHKQHLSDWKFTANGQGPSANGAVQGQGAPVDATMFPPPPEPAAPVAAPVAEQGVLRELVPPPPPEPADPQEEEEKEEEEAPPETAEPPPAPVRRGG</sequence>
<accession>A0ABW0LBZ8</accession>
<organism evidence="3 4">
    <name type="scientific">Massilia niabensis</name>
    <dbReference type="NCBI Taxonomy" id="544910"/>
    <lineage>
        <taxon>Bacteria</taxon>
        <taxon>Pseudomonadati</taxon>
        <taxon>Pseudomonadota</taxon>
        <taxon>Betaproteobacteria</taxon>
        <taxon>Burkholderiales</taxon>
        <taxon>Oxalobacteraceae</taxon>
        <taxon>Telluria group</taxon>
        <taxon>Massilia</taxon>
    </lineage>
</organism>
<keyword evidence="4" id="KW-1185">Reference proteome</keyword>
<keyword evidence="2" id="KW-1133">Transmembrane helix</keyword>
<evidence type="ECO:0000313" key="3">
    <source>
        <dbReference type="EMBL" id="MFC5462366.1"/>
    </source>
</evidence>
<dbReference type="EMBL" id="JBHSMU010000016">
    <property type="protein sequence ID" value="MFC5462366.1"/>
    <property type="molecule type" value="Genomic_DNA"/>
</dbReference>